<keyword evidence="3" id="KW-0479">Metal-binding</keyword>
<evidence type="ECO:0000256" key="10">
    <source>
        <dbReference type="PROSITE-ProRule" id="PRU00042"/>
    </source>
</evidence>
<evidence type="ECO:0000313" key="13">
    <source>
        <dbReference type="EMBL" id="KIL71722.1"/>
    </source>
</evidence>
<dbReference type="OrthoDB" id="6155966at2759"/>
<proteinExistence type="inferred from homology"/>
<dbReference type="FunFam" id="3.30.160.60:FF:000340">
    <property type="entry name" value="zinc finger protein 473 isoform X1"/>
    <property type="match status" value="1"/>
</dbReference>
<evidence type="ECO:0000256" key="5">
    <source>
        <dbReference type="ARBA" id="ARBA00022771"/>
    </source>
</evidence>
<feature type="region of interest" description="Disordered" evidence="11">
    <location>
        <begin position="533"/>
        <end position="577"/>
    </location>
</feature>
<dbReference type="HOGENOM" id="CLU_024218_0_0_1"/>
<dbReference type="InterPro" id="IPR050806">
    <property type="entry name" value="pacC/RIM101"/>
</dbReference>
<evidence type="ECO:0000256" key="4">
    <source>
        <dbReference type="ARBA" id="ARBA00022737"/>
    </source>
</evidence>
<feature type="compositionally biased region" description="Polar residues" evidence="11">
    <location>
        <begin position="395"/>
        <end position="408"/>
    </location>
</feature>
<dbReference type="Gene3D" id="3.30.160.60">
    <property type="entry name" value="Classic Zinc Finger"/>
    <property type="match status" value="2"/>
</dbReference>
<feature type="domain" description="C2H2-type" evidence="12">
    <location>
        <begin position="62"/>
        <end position="91"/>
    </location>
</feature>
<dbReference type="EMBL" id="KN818222">
    <property type="protein sequence ID" value="KIL71722.1"/>
    <property type="molecule type" value="Genomic_DNA"/>
</dbReference>
<dbReference type="PANTHER" id="PTHR47257:SF1">
    <property type="entry name" value="PH-RESPONSE TRANSCRIPTION FACTOR PACC_RIM101"/>
    <property type="match status" value="1"/>
</dbReference>
<accession>A0A0C2XBD4</accession>
<dbReference type="STRING" id="946122.A0A0C2XBD4"/>
<evidence type="ECO:0000256" key="11">
    <source>
        <dbReference type="SAM" id="MobiDB-lite"/>
    </source>
</evidence>
<evidence type="ECO:0000256" key="2">
    <source>
        <dbReference type="ARBA" id="ARBA00022491"/>
    </source>
</evidence>
<evidence type="ECO:0000256" key="1">
    <source>
        <dbReference type="ARBA" id="ARBA00004123"/>
    </source>
</evidence>
<dbReference type="GO" id="GO:0005634">
    <property type="term" value="C:nucleus"/>
    <property type="evidence" value="ECO:0007669"/>
    <property type="project" value="UniProtKB-SubCell"/>
</dbReference>
<evidence type="ECO:0000256" key="3">
    <source>
        <dbReference type="ARBA" id="ARBA00022723"/>
    </source>
</evidence>
<dbReference type="InterPro" id="IPR048420">
    <property type="entry name" value="Zap1-like_Znf1"/>
</dbReference>
<dbReference type="GO" id="GO:0008270">
    <property type="term" value="F:zinc ion binding"/>
    <property type="evidence" value="ECO:0007669"/>
    <property type="project" value="UniProtKB-KW"/>
</dbReference>
<feature type="region of interest" description="Disordered" evidence="11">
    <location>
        <begin position="477"/>
        <end position="514"/>
    </location>
</feature>
<keyword evidence="4" id="KW-0677">Repeat</keyword>
<feature type="compositionally biased region" description="Low complexity" evidence="11">
    <location>
        <begin position="414"/>
        <end position="431"/>
    </location>
</feature>
<feature type="region of interest" description="Disordered" evidence="11">
    <location>
        <begin position="338"/>
        <end position="362"/>
    </location>
</feature>
<sequence>MSAPLSPSPSVSPPRDSPPVRSAAAHKCLWTDCSKSFSDPEALYNHLCNDHIGRKSTNNLCLTCRWKDCGTTCAKRDHITSHLRVHIPLKPHICEICKKTFKRPQDLKKHEKIHTEEHHQQHKHSKAITVVDPVYTCGNDNVHTPGHTDRSARLSVPRAKSQSSSPDSSHLGALPTPSPELGHPPAHVRGYQTPQNEMYIRNHQSSPWDAIPTGSKRSRDYAADFLTDVKKQRIAPSYDYDMAERLNLVSAQQMDYGTQSTSFNPRSIALEVRTPQELAAVNDFLLTLARDASGTSRQQQAGNSQNASQVFDDFFDAVNLEQFGLDAMAGIASSNNTHSPYSAHPTQTYSSNNPYPATIPNQFGTYSNNNALPVYSHSNDYAMHPQSRRPLKQYPHSSTSSYSGNYYHQPTPPSEDSSQSTSSTPGSITPPHVAVPSADHAAFFDYMRPARGPAPVAHLAPMDYANKTMRQMVPLRSVPTEDFGRPEPVEPKLTQPLQRGPPARLTPLSSTLPTSLYPSLKEEVHQYKLPPLHYRSSSHSSRESSPSSSPSSPGSYHTVLPSLSTVTGKKSESEELTKRVDQIEIQNRVKEISLEDRQRHVSFIRDMLVAINTEYKRHHTSTKQVMDIAEEEEDVESMK</sequence>
<dbReference type="InterPro" id="IPR036236">
    <property type="entry name" value="Znf_C2H2_sf"/>
</dbReference>
<evidence type="ECO:0000259" key="12">
    <source>
        <dbReference type="PROSITE" id="PS50157"/>
    </source>
</evidence>
<dbReference type="InParanoid" id="A0A0C2XBD4"/>
<protein>
    <recommendedName>
        <fullName evidence="9">pH-response transcription factor pacC/RIM101</fullName>
    </recommendedName>
</protein>
<evidence type="ECO:0000313" key="14">
    <source>
        <dbReference type="Proteomes" id="UP000054549"/>
    </source>
</evidence>
<name>A0A0C2XBD4_AMAMK</name>
<dbReference type="GO" id="GO:0045944">
    <property type="term" value="P:positive regulation of transcription by RNA polymerase II"/>
    <property type="evidence" value="ECO:0007669"/>
    <property type="project" value="TreeGrafter"/>
</dbReference>
<evidence type="ECO:0000256" key="8">
    <source>
        <dbReference type="ARBA" id="ARBA00038089"/>
    </source>
</evidence>
<evidence type="ECO:0000256" key="6">
    <source>
        <dbReference type="ARBA" id="ARBA00022833"/>
    </source>
</evidence>
<organism evidence="13 14">
    <name type="scientific">Amanita muscaria (strain Koide BX008)</name>
    <dbReference type="NCBI Taxonomy" id="946122"/>
    <lineage>
        <taxon>Eukaryota</taxon>
        <taxon>Fungi</taxon>
        <taxon>Dikarya</taxon>
        <taxon>Basidiomycota</taxon>
        <taxon>Agaricomycotina</taxon>
        <taxon>Agaricomycetes</taxon>
        <taxon>Agaricomycetidae</taxon>
        <taxon>Agaricales</taxon>
        <taxon>Pluteineae</taxon>
        <taxon>Amanitaceae</taxon>
        <taxon>Amanita</taxon>
    </lineage>
</organism>
<keyword evidence="14" id="KW-1185">Reference proteome</keyword>
<comment type="similarity">
    <text evidence="8">Belongs to the pacC/RIM101 family.</text>
</comment>
<feature type="region of interest" description="Disordered" evidence="11">
    <location>
        <begin position="377"/>
        <end position="434"/>
    </location>
</feature>
<dbReference type="SMART" id="SM00355">
    <property type="entry name" value="ZnF_C2H2"/>
    <property type="match status" value="3"/>
</dbReference>
<dbReference type="PROSITE" id="PS00028">
    <property type="entry name" value="ZINC_FINGER_C2H2_1"/>
    <property type="match status" value="3"/>
</dbReference>
<keyword evidence="2" id="KW-0678">Repressor</keyword>
<feature type="region of interest" description="Disordered" evidence="11">
    <location>
        <begin position="139"/>
        <end position="191"/>
    </location>
</feature>
<feature type="domain" description="C2H2-type" evidence="12">
    <location>
        <begin position="92"/>
        <end position="119"/>
    </location>
</feature>
<dbReference type="PANTHER" id="PTHR47257">
    <property type="entry name" value="PH-RESPONSE TRANSCRIPTION FACTOR PACC/RIM101"/>
    <property type="match status" value="1"/>
</dbReference>
<dbReference type="Pfam" id="PF21816">
    <property type="entry name" value="Zap1_zf1"/>
    <property type="match status" value="1"/>
</dbReference>
<gene>
    <name evidence="13" type="ORF">M378DRAFT_183084</name>
</gene>
<evidence type="ECO:0000256" key="7">
    <source>
        <dbReference type="ARBA" id="ARBA00023242"/>
    </source>
</evidence>
<feature type="compositionally biased region" description="Low complexity" evidence="11">
    <location>
        <begin position="505"/>
        <end position="514"/>
    </location>
</feature>
<evidence type="ECO:0000256" key="9">
    <source>
        <dbReference type="ARBA" id="ARBA00039490"/>
    </source>
</evidence>
<feature type="compositionally biased region" description="Low complexity" evidence="11">
    <location>
        <begin position="537"/>
        <end position="555"/>
    </location>
</feature>
<dbReference type="Pfam" id="PF00096">
    <property type="entry name" value="zf-C2H2"/>
    <property type="match status" value="1"/>
</dbReference>
<reference evidence="13 14" key="1">
    <citation type="submission" date="2014-04" db="EMBL/GenBank/DDBJ databases">
        <title>Evolutionary Origins and Diversification of the Mycorrhizal Mutualists.</title>
        <authorList>
            <consortium name="DOE Joint Genome Institute"/>
            <consortium name="Mycorrhizal Genomics Consortium"/>
            <person name="Kohler A."/>
            <person name="Kuo A."/>
            <person name="Nagy L.G."/>
            <person name="Floudas D."/>
            <person name="Copeland A."/>
            <person name="Barry K.W."/>
            <person name="Cichocki N."/>
            <person name="Veneault-Fourrey C."/>
            <person name="LaButti K."/>
            <person name="Lindquist E.A."/>
            <person name="Lipzen A."/>
            <person name="Lundell T."/>
            <person name="Morin E."/>
            <person name="Murat C."/>
            <person name="Riley R."/>
            <person name="Ohm R."/>
            <person name="Sun H."/>
            <person name="Tunlid A."/>
            <person name="Henrissat B."/>
            <person name="Grigoriev I.V."/>
            <person name="Hibbett D.S."/>
            <person name="Martin F."/>
        </authorList>
    </citation>
    <scope>NUCLEOTIDE SEQUENCE [LARGE SCALE GENOMIC DNA]</scope>
    <source>
        <strain evidence="13 14">Koide BX008</strain>
    </source>
</reference>
<keyword evidence="6" id="KW-0862">Zinc</keyword>
<dbReference type="AlphaFoldDB" id="A0A0C2XBD4"/>
<keyword evidence="5 10" id="KW-0863">Zinc-finger</keyword>
<dbReference type="SUPFAM" id="SSF57667">
    <property type="entry name" value="beta-beta-alpha zinc fingers"/>
    <property type="match status" value="2"/>
</dbReference>
<dbReference type="Proteomes" id="UP000054549">
    <property type="component" value="Unassembled WGS sequence"/>
</dbReference>
<dbReference type="PROSITE" id="PS50157">
    <property type="entry name" value="ZINC_FINGER_C2H2_2"/>
    <property type="match status" value="3"/>
</dbReference>
<keyword evidence="7" id="KW-0539">Nucleus</keyword>
<dbReference type="InterPro" id="IPR013087">
    <property type="entry name" value="Znf_C2H2_type"/>
</dbReference>
<feature type="domain" description="C2H2-type" evidence="12">
    <location>
        <begin position="26"/>
        <end position="56"/>
    </location>
</feature>
<comment type="subcellular location">
    <subcellularLocation>
        <location evidence="1">Nucleus</location>
    </subcellularLocation>
</comment>